<keyword evidence="2" id="KW-1185">Reference proteome</keyword>
<organism evidence="1 2">
    <name type="scientific">Trichonephila inaurata madagascariensis</name>
    <dbReference type="NCBI Taxonomy" id="2747483"/>
    <lineage>
        <taxon>Eukaryota</taxon>
        <taxon>Metazoa</taxon>
        <taxon>Ecdysozoa</taxon>
        <taxon>Arthropoda</taxon>
        <taxon>Chelicerata</taxon>
        <taxon>Arachnida</taxon>
        <taxon>Araneae</taxon>
        <taxon>Araneomorphae</taxon>
        <taxon>Entelegynae</taxon>
        <taxon>Araneoidea</taxon>
        <taxon>Nephilidae</taxon>
        <taxon>Trichonephila</taxon>
        <taxon>Trichonephila inaurata</taxon>
    </lineage>
</organism>
<dbReference type="AlphaFoldDB" id="A0A8X6X8B5"/>
<dbReference type="OrthoDB" id="422540at2759"/>
<gene>
    <name evidence="1" type="ORF">TNIN_170121</name>
</gene>
<protein>
    <submittedName>
        <fullName evidence="1">Uncharacterized protein</fullName>
    </submittedName>
</protein>
<dbReference type="EMBL" id="BMAV01006621">
    <property type="protein sequence ID" value="GFY48703.1"/>
    <property type="molecule type" value="Genomic_DNA"/>
</dbReference>
<sequence>MFPRLLRQNKLMTSVFSGIKSLLKELARFRSYSGSPKISQCLKLHVIYDVSWAWLRGAQPLTWTPELDTAFSKCKEALSEVTLLTHPATDVPLGLLRMFLLATLGRH</sequence>
<reference evidence="1" key="1">
    <citation type="submission" date="2020-08" db="EMBL/GenBank/DDBJ databases">
        <title>Multicomponent nature underlies the extraordinary mechanical properties of spider dragline silk.</title>
        <authorList>
            <person name="Kono N."/>
            <person name="Nakamura H."/>
            <person name="Mori M."/>
            <person name="Yoshida Y."/>
            <person name="Ohtoshi R."/>
            <person name="Malay A.D."/>
            <person name="Moran D.A.P."/>
            <person name="Tomita M."/>
            <person name="Numata K."/>
            <person name="Arakawa K."/>
        </authorList>
    </citation>
    <scope>NUCLEOTIDE SEQUENCE</scope>
</reference>
<dbReference type="Proteomes" id="UP000886998">
    <property type="component" value="Unassembled WGS sequence"/>
</dbReference>
<evidence type="ECO:0000313" key="2">
    <source>
        <dbReference type="Proteomes" id="UP000886998"/>
    </source>
</evidence>
<accession>A0A8X6X8B5</accession>
<comment type="caution">
    <text evidence="1">The sequence shown here is derived from an EMBL/GenBank/DDBJ whole genome shotgun (WGS) entry which is preliminary data.</text>
</comment>
<evidence type="ECO:0000313" key="1">
    <source>
        <dbReference type="EMBL" id="GFY48703.1"/>
    </source>
</evidence>
<proteinExistence type="predicted"/>
<name>A0A8X6X8B5_9ARAC</name>